<dbReference type="InterPro" id="IPR043128">
    <property type="entry name" value="Rev_trsase/Diguanyl_cyclase"/>
</dbReference>
<dbReference type="RefSeq" id="WP_341373140.1">
    <property type="nucleotide sequence ID" value="NZ_JBBUTF010000004.1"/>
</dbReference>
<evidence type="ECO:0000256" key="2">
    <source>
        <dbReference type="ARBA" id="ARBA00034247"/>
    </source>
</evidence>
<dbReference type="SMART" id="SM00267">
    <property type="entry name" value="GGDEF"/>
    <property type="match status" value="1"/>
</dbReference>
<keyword evidence="5" id="KW-0808">Transferase</keyword>
<evidence type="ECO:0000313" key="6">
    <source>
        <dbReference type="Proteomes" id="UP001368500"/>
    </source>
</evidence>
<accession>A0ABU9B9A4</accession>
<feature type="compositionally biased region" description="Low complexity" evidence="3">
    <location>
        <begin position="194"/>
        <end position="206"/>
    </location>
</feature>
<feature type="region of interest" description="Disordered" evidence="3">
    <location>
        <begin position="169"/>
        <end position="218"/>
    </location>
</feature>
<comment type="caution">
    <text evidence="5">The sequence shown here is derived from an EMBL/GenBank/DDBJ whole genome shotgun (WGS) entry which is preliminary data.</text>
</comment>
<sequence length="628" mass="66814">MSLPPSSAPSSSAAPAAAANSPATLAKGALRRLALAKLEPTPANFARAYAEEAGEPAAAEHALPARHRPVIDRLAARCTDDPGLRTELGATLMAGRLDELPRLLERQAGAAVVQARQWAELVERLARGLERGSRHWTGGRKKDSLQRVLDACRSDGPRLQSRLRTLLSTWEADAPDEPVEAAEGGDATVGADGPSGAATPTAVTAPAEPPSGPAAGTGHAAELRAAAPPGHHPRIVEALATTVRAGLAPQEPRARELADELAALAERIAREGATISLAEGVAEVCQRVRCLYGLRHELVDELLGLCRTLTDGMAELAEDGSWAQGQAAALRQRLDGPQGARAVRAARALLSDTRERQRTLASQRAQARDALKQVIGQMLTEIGTLDEATGTFNTQVLAHADTVQAADTLESLAEAVRQMVQDSHAVHAVVHAARERLSAEHGRATALESQVRGLEAELRQLSEEVGTDALTQVANRRGLGKVFEVERARVEREGVEVAPLAVGLLDIDNFKKLNDTLGHAAGDEALKSLAARVKEWLRPIDHVARFGGEEFVVLLPATPVDEAQAALTRLQRRLSAALFMHDGREVFVTFSAGVTAWRPGEALEVALERADEGLYEAKRTGKNRTCIT</sequence>
<dbReference type="PANTHER" id="PTHR45138">
    <property type="entry name" value="REGULATORY COMPONENTS OF SENSORY TRANSDUCTION SYSTEM"/>
    <property type="match status" value="1"/>
</dbReference>
<proteinExistence type="predicted"/>
<dbReference type="Pfam" id="PF00990">
    <property type="entry name" value="GGDEF"/>
    <property type="match status" value="1"/>
</dbReference>
<reference evidence="5 6" key="1">
    <citation type="submission" date="2024-04" db="EMBL/GenBank/DDBJ databases">
        <title>Novel species of the genus Ideonella isolated from streams.</title>
        <authorList>
            <person name="Lu H."/>
        </authorList>
    </citation>
    <scope>NUCLEOTIDE SEQUENCE [LARGE SCALE GENOMIC DNA]</scope>
    <source>
        <strain evidence="5 6">BYS139W</strain>
    </source>
</reference>
<dbReference type="GO" id="GO:0052621">
    <property type="term" value="F:diguanylate cyclase activity"/>
    <property type="evidence" value="ECO:0007669"/>
    <property type="project" value="UniProtKB-EC"/>
</dbReference>
<evidence type="ECO:0000313" key="5">
    <source>
        <dbReference type="EMBL" id="MEK8025355.1"/>
    </source>
</evidence>
<evidence type="ECO:0000259" key="4">
    <source>
        <dbReference type="PROSITE" id="PS50887"/>
    </source>
</evidence>
<dbReference type="Gene3D" id="3.30.70.270">
    <property type="match status" value="1"/>
</dbReference>
<dbReference type="NCBIfam" id="TIGR00254">
    <property type="entry name" value="GGDEF"/>
    <property type="match status" value="1"/>
</dbReference>
<evidence type="ECO:0000256" key="1">
    <source>
        <dbReference type="ARBA" id="ARBA00012528"/>
    </source>
</evidence>
<dbReference type="Proteomes" id="UP001368500">
    <property type="component" value="Unassembled WGS sequence"/>
</dbReference>
<dbReference type="PROSITE" id="PS50887">
    <property type="entry name" value="GGDEF"/>
    <property type="match status" value="1"/>
</dbReference>
<dbReference type="EMBL" id="JBBUTF010000004">
    <property type="protein sequence ID" value="MEK8025355.1"/>
    <property type="molecule type" value="Genomic_DNA"/>
</dbReference>
<keyword evidence="6" id="KW-1185">Reference proteome</keyword>
<feature type="domain" description="GGDEF" evidence="4">
    <location>
        <begin position="498"/>
        <end position="628"/>
    </location>
</feature>
<dbReference type="SUPFAM" id="SSF55073">
    <property type="entry name" value="Nucleotide cyclase"/>
    <property type="match status" value="1"/>
</dbReference>
<name>A0ABU9B9A4_9BURK</name>
<gene>
    <name evidence="5" type="ORF">AACH11_05210</name>
</gene>
<dbReference type="PANTHER" id="PTHR45138:SF9">
    <property type="entry name" value="DIGUANYLATE CYCLASE DGCM-RELATED"/>
    <property type="match status" value="1"/>
</dbReference>
<comment type="catalytic activity">
    <reaction evidence="2">
        <text>2 GTP = 3',3'-c-di-GMP + 2 diphosphate</text>
        <dbReference type="Rhea" id="RHEA:24898"/>
        <dbReference type="ChEBI" id="CHEBI:33019"/>
        <dbReference type="ChEBI" id="CHEBI:37565"/>
        <dbReference type="ChEBI" id="CHEBI:58805"/>
        <dbReference type="EC" id="2.7.7.65"/>
    </reaction>
</comment>
<organism evidence="5 6">
    <name type="scientific">Pseudaquabacterium rugosum</name>
    <dbReference type="NCBI Taxonomy" id="2984194"/>
    <lineage>
        <taxon>Bacteria</taxon>
        <taxon>Pseudomonadati</taxon>
        <taxon>Pseudomonadota</taxon>
        <taxon>Betaproteobacteria</taxon>
        <taxon>Burkholderiales</taxon>
        <taxon>Sphaerotilaceae</taxon>
        <taxon>Pseudaquabacterium</taxon>
    </lineage>
</organism>
<dbReference type="InterPro" id="IPR000160">
    <property type="entry name" value="GGDEF_dom"/>
</dbReference>
<dbReference type="InterPro" id="IPR050469">
    <property type="entry name" value="Diguanylate_Cyclase"/>
</dbReference>
<keyword evidence="5" id="KW-0548">Nucleotidyltransferase</keyword>
<dbReference type="EC" id="2.7.7.65" evidence="1"/>
<dbReference type="CDD" id="cd01949">
    <property type="entry name" value="GGDEF"/>
    <property type="match status" value="1"/>
</dbReference>
<dbReference type="InterPro" id="IPR029787">
    <property type="entry name" value="Nucleotide_cyclase"/>
</dbReference>
<evidence type="ECO:0000256" key="3">
    <source>
        <dbReference type="SAM" id="MobiDB-lite"/>
    </source>
</evidence>
<feature type="region of interest" description="Disordered" evidence="3">
    <location>
        <begin position="1"/>
        <end position="21"/>
    </location>
</feature>
<protein>
    <recommendedName>
        <fullName evidence="1">diguanylate cyclase</fullName>
        <ecNumber evidence="1">2.7.7.65</ecNumber>
    </recommendedName>
</protein>